<evidence type="ECO:0000313" key="1">
    <source>
        <dbReference type="EMBL" id="KAJ7671213.1"/>
    </source>
</evidence>
<protein>
    <recommendedName>
        <fullName evidence="3">FAR1 domain-containing protein</fullName>
    </recommendedName>
</protein>
<dbReference type="EMBL" id="JARKIE010000174">
    <property type="protein sequence ID" value="KAJ7671213.1"/>
    <property type="molecule type" value="Genomic_DNA"/>
</dbReference>
<dbReference type="Proteomes" id="UP001221757">
    <property type="component" value="Unassembled WGS sequence"/>
</dbReference>
<gene>
    <name evidence="1" type="ORF">B0H17DRAFT_1141552</name>
</gene>
<dbReference type="AlphaFoldDB" id="A0AAD7G6J5"/>
<proteinExistence type="predicted"/>
<organism evidence="1 2">
    <name type="scientific">Mycena rosella</name>
    <name type="common">Pink bonnet</name>
    <name type="synonym">Agaricus rosellus</name>
    <dbReference type="NCBI Taxonomy" id="1033263"/>
    <lineage>
        <taxon>Eukaryota</taxon>
        <taxon>Fungi</taxon>
        <taxon>Dikarya</taxon>
        <taxon>Basidiomycota</taxon>
        <taxon>Agaricomycotina</taxon>
        <taxon>Agaricomycetes</taxon>
        <taxon>Agaricomycetidae</taxon>
        <taxon>Agaricales</taxon>
        <taxon>Marasmiineae</taxon>
        <taxon>Mycenaceae</taxon>
        <taxon>Mycena</taxon>
    </lineage>
</organism>
<reference evidence="1" key="1">
    <citation type="submission" date="2023-03" db="EMBL/GenBank/DDBJ databases">
        <title>Massive genome expansion in bonnet fungi (Mycena s.s.) driven by repeated elements and novel gene families across ecological guilds.</title>
        <authorList>
            <consortium name="Lawrence Berkeley National Laboratory"/>
            <person name="Harder C.B."/>
            <person name="Miyauchi S."/>
            <person name="Viragh M."/>
            <person name="Kuo A."/>
            <person name="Thoen E."/>
            <person name="Andreopoulos B."/>
            <person name="Lu D."/>
            <person name="Skrede I."/>
            <person name="Drula E."/>
            <person name="Henrissat B."/>
            <person name="Morin E."/>
            <person name="Kohler A."/>
            <person name="Barry K."/>
            <person name="LaButti K."/>
            <person name="Morin E."/>
            <person name="Salamov A."/>
            <person name="Lipzen A."/>
            <person name="Mereny Z."/>
            <person name="Hegedus B."/>
            <person name="Baldrian P."/>
            <person name="Stursova M."/>
            <person name="Weitz H."/>
            <person name="Taylor A."/>
            <person name="Grigoriev I.V."/>
            <person name="Nagy L.G."/>
            <person name="Martin F."/>
            <person name="Kauserud H."/>
        </authorList>
    </citation>
    <scope>NUCLEOTIDE SEQUENCE</scope>
    <source>
        <strain evidence="1">CBHHK067</strain>
    </source>
</reference>
<sequence length="188" mass="21640">MANSKPTLTQHLQNPLQDRLNMIHSLPSSKYSLSWDNWAAFQAWLLREESTFTIKFHLVNTYQGLPEFERQCRYVCSRRGTGGSKPYTKLHPDWNRKRGPKRTECKCALLVKQYPGTATILGNYSSAHDHLLRNANLPFTQIPKDKKEHIAGPLQLGVSADHIDCNTLFDQDSTRVAERTEFIELRDI</sequence>
<comment type="caution">
    <text evidence="1">The sequence shown here is derived from an EMBL/GenBank/DDBJ whole genome shotgun (WGS) entry which is preliminary data.</text>
</comment>
<evidence type="ECO:0008006" key="3">
    <source>
        <dbReference type="Google" id="ProtNLM"/>
    </source>
</evidence>
<keyword evidence="2" id="KW-1185">Reference proteome</keyword>
<name>A0AAD7G6J5_MYCRO</name>
<accession>A0AAD7G6J5</accession>
<evidence type="ECO:0000313" key="2">
    <source>
        <dbReference type="Proteomes" id="UP001221757"/>
    </source>
</evidence>